<gene>
    <name evidence="7" type="ORF">FDP41_003929</name>
</gene>
<dbReference type="SUPFAM" id="SSF50692">
    <property type="entry name" value="ADC-like"/>
    <property type="match status" value="1"/>
</dbReference>
<dbReference type="OMA" id="IMSNEMA"/>
<name>A0A6A5BQE7_NAEFO</name>
<keyword evidence="4" id="KW-0963">Cytoplasm</keyword>
<dbReference type="EC" id="3.6.4.6" evidence="4"/>
<evidence type="ECO:0000256" key="5">
    <source>
        <dbReference type="SAM" id="MobiDB-lite"/>
    </source>
</evidence>
<dbReference type="Gene3D" id="1.10.8.60">
    <property type="match status" value="1"/>
</dbReference>
<evidence type="ECO:0000259" key="6">
    <source>
        <dbReference type="SMART" id="SM00382"/>
    </source>
</evidence>
<dbReference type="GeneID" id="68111147"/>
<keyword evidence="2 4" id="KW-0547">Nucleotide-binding</keyword>
<dbReference type="InterPro" id="IPR003593">
    <property type="entry name" value="AAA+_ATPase"/>
</dbReference>
<dbReference type="SUPFAM" id="SSF54585">
    <property type="entry name" value="Cdc48 domain 2-like"/>
    <property type="match status" value="1"/>
</dbReference>
<dbReference type="VEuPathDB" id="AmoebaDB:NfTy_063270"/>
<keyword evidence="4" id="KW-0479">Metal-binding</keyword>
<evidence type="ECO:0000256" key="4">
    <source>
        <dbReference type="RuleBase" id="RU367045"/>
    </source>
</evidence>
<dbReference type="VEuPathDB" id="AmoebaDB:FDP41_003929"/>
<dbReference type="InterPro" id="IPR009010">
    <property type="entry name" value="Asp_de-COase-like_dom_sf"/>
</dbReference>
<keyword evidence="4" id="KW-0931">ER-Golgi transport</keyword>
<dbReference type="RefSeq" id="XP_044561989.1">
    <property type="nucleotide sequence ID" value="XM_044707287.1"/>
</dbReference>
<comment type="caution">
    <text evidence="7">The sequence shown here is derived from an EMBL/GenBank/DDBJ whole genome shotgun (WGS) entry which is preliminary data.</text>
</comment>
<comment type="subcellular location">
    <subcellularLocation>
        <location evidence="4">Cytoplasm</location>
    </subcellularLocation>
</comment>
<dbReference type="GO" id="GO:0005524">
    <property type="term" value="F:ATP binding"/>
    <property type="evidence" value="ECO:0007669"/>
    <property type="project" value="UniProtKB-UniRule"/>
</dbReference>
<sequence>MTSIILKIANTPERYLQFSNLAYLHPDDCAQFEQAKCPWIQCGRLITKYASFPSVAKGTICLNKFMRQHAGIEVGQDCTCEGYSEKKSFSTSSSAISSIVFELRFLNENTVEKKIVNVSNLIPLLRKCYGGHILQRGQSLALVYHGEIIAAKIVYTSQKNVLICDDENSNVIYVTTAKENKVMKLTNLPYDINQIPKHDSKSSSSVSLSSALNDNLNNHSNNGGKVMTLMEESLTEEEEDADQMHDIFNSEFTFETLGIGGLDKQLNTIFRRAFCSRAYPPDVAEMMGVKHVKGLILYGPPGTGKSLIAKQIGQVLNCRTKEVVNGPEIFSGLVGSSEKRIRDLFAEAIADYKDRGKNAELHLIIIDEIDSICRKRGSMSDNTGVRDGVVNQLLTMMDGVESTPNVLVIGMTNRLDLLDPAMLRPGRFEVQIEIGLPNEEGRMQILKIHTSALAKNHFLSSDVDFQSIVDRTKNFTGSDIMGLVNSARSFAMNRGIDLKNKKVVAKNVKEFSSQIQVTMDDFNRALSEVKKPSFGVDDLKSYMGKGIIRYGAEFEKLYEKCNLILKQVDQGENTFLTSILLEGKKFCGKTALAAHLALVSHFPYVRVVSPNSMVGMDEFAMCQHVAEAFLDAYKSDKSIVVLDNIERLIQLVRVGPRFSNMMLQTLMTFLKRNPPADRKLLIIGTTSTLPSLESLDLVEQFDRVLTVPSVTGAENIKGVLKTNDLFARDNEKCDKLVDSLIENVGDKIPIKQLLSIMDVVISNKQMSIDDILELIDIKKV</sequence>
<dbReference type="AlphaFoldDB" id="A0A6A5BQE7"/>
<comment type="catalytic activity">
    <reaction evidence="4">
        <text>ATP + H2O = ADP + phosphate + H(+)</text>
        <dbReference type="Rhea" id="RHEA:13065"/>
        <dbReference type="ChEBI" id="CHEBI:15377"/>
        <dbReference type="ChEBI" id="CHEBI:15378"/>
        <dbReference type="ChEBI" id="CHEBI:30616"/>
        <dbReference type="ChEBI" id="CHEBI:43474"/>
        <dbReference type="ChEBI" id="CHEBI:456216"/>
        <dbReference type="EC" id="3.6.4.6"/>
    </reaction>
</comment>
<dbReference type="Gene3D" id="3.40.50.300">
    <property type="entry name" value="P-loop containing nucleotide triphosphate hydrolases"/>
    <property type="match status" value="2"/>
</dbReference>
<reference evidence="7 8" key="1">
    <citation type="journal article" date="2019" name="Sci. Rep.">
        <title>Nanopore sequencing improves the draft genome of the human pathogenic amoeba Naegleria fowleri.</title>
        <authorList>
            <person name="Liechti N."/>
            <person name="Schurch N."/>
            <person name="Bruggmann R."/>
            <person name="Wittwer M."/>
        </authorList>
    </citation>
    <scope>NUCLEOTIDE SEQUENCE [LARGE SCALE GENOMIC DNA]</scope>
    <source>
        <strain evidence="7 8">ATCC 30894</strain>
    </source>
</reference>
<keyword evidence="4" id="KW-0378">Hydrolase</keyword>
<dbReference type="Pfam" id="PF00004">
    <property type="entry name" value="AAA"/>
    <property type="match status" value="2"/>
</dbReference>
<dbReference type="EMBL" id="VFQX01000035">
    <property type="protein sequence ID" value="KAF0977276.1"/>
    <property type="molecule type" value="Genomic_DNA"/>
</dbReference>
<dbReference type="VEuPathDB" id="AmoebaDB:NF0047200"/>
<feature type="compositionally biased region" description="Low complexity" evidence="5">
    <location>
        <begin position="202"/>
        <end position="224"/>
    </location>
</feature>
<proteinExistence type="inferred from homology"/>
<evidence type="ECO:0000256" key="3">
    <source>
        <dbReference type="ARBA" id="ARBA00022840"/>
    </source>
</evidence>
<dbReference type="GO" id="GO:0005795">
    <property type="term" value="C:Golgi stack"/>
    <property type="evidence" value="ECO:0007669"/>
    <property type="project" value="TreeGrafter"/>
</dbReference>
<dbReference type="PANTHER" id="PTHR23078:SF3">
    <property type="entry name" value="VESICLE-FUSING ATPASE"/>
    <property type="match status" value="1"/>
</dbReference>
<evidence type="ECO:0000256" key="1">
    <source>
        <dbReference type="ARBA" id="ARBA00006914"/>
    </source>
</evidence>
<accession>A0A6A5BQE7</accession>
<keyword evidence="4" id="KW-0813">Transport</keyword>
<dbReference type="FunFam" id="3.40.50.300:FF:000154">
    <property type="entry name" value="Vesicle-fusing ATPase 1"/>
    <property type="match status" value="1"/>
</dbReference>
<dbReference type="OrthoDB" id="9982946at2759"/>
<dbReference type="FunFam" id="3.40.50.300:FF:000166">
    <property type="entry name" value="vesicle-fusing ATPase isoform X1"/>
    <property type="match status" value="1"/>
</dbReference>
<keyword evidence="4" id="KW-0460">Magnesium</keyword>
<dbReference type="Proteomes" id="UP000444721">
    <property type="component" value="Unassembled WGS sequence"/>
</dbReference>
<feature type="region of interest" description="Disordered" evidence="5">
    <location>
        <begin position="196"/>
        <end position="224"/>
    </location>
</feature>
<feature type="domain" description="AAA+ ATPase" evidence="6">
    <location>
        <begin position="575"/>
        <end position="705"/>
    </location>
</feature>
<evidence type="ECO:0000256" key="2">
    <source>
        <dbReference type="ARBA" id="ARBA00022741"/>
    </source>
</evidence>
<organism evidence="7 8">
    <name type="scientific">Naegleria fowleri</name>
    <name type="common">Brain eating amoeba</name>
    <dbReference type="NCBI Taxonomy" id="5763"/>
    <lineage>
        <taxon>Eukaryota</taxon>
        <taxon>Discoba</taxon>
        <taxon>Heterolobosea</taxon>
        <taxon>Tetramitia</taxon>
        <taxon>Eutetramitia</taxon>
        <taxon>Vahlkampfiidae</taxon>
        <taxon>Naegleria</taxon>
    </lineage>
</organism>
<dbReference type="PANTHER" id="PTHR23078">
    <property type="entry name" value="VESICULAR-FUSION PROTEIN NSF"/>
    <property type="match status" value="1"/>
</dbReference>
<dbReference type="SMART" id="SM00382">
    <property type="entry name" value="AAA"/>
    <property type="match status" value="2"/>
</dbReference>
<dbReference type="Pfam" id="PF17862">
    <property type="entry name" value="AAA_lid_3"/>
    <property type="match status" value="1"/>
</dbReference>
<dbReference type="GO" id="GO:0035494">
    <property type="term" value="P:SNARE complex disassembly"/>
    <property type="evidence" value="ECO:0007669"/>
    <property type="project" value="InterPro"/>
</dbReference>
<dbReference type="InterPro" id="IPR039812">
    <property type="entry name" value="Vesicle-fus_ATPase"/>
</dbReference>
<comment type="function">
    <text evidence="4">Required for vesicle-mediated transport. Catalyzes the fusion of transport vesicles within the Golgi cisternae. Is also required for transport from the endoplasmic reticulum to the Golgi stack. Seems to function as a fusion protein required for the delivery of cargo proteins to all compartments of the Golgi stack independent of vesicle origin.</text>
</comment>
<dbReference type="InterPro" id="IPR027417">
    <property type="entry name" value="P-loop_NTPase"/>
</dbReference>
<evidence type="ECO:0000313" key="7">
    <source>
        <dbReference type="EMBL" id="KAF0977276.1"/>
    </source>
</evidence>
<dbReference type="GO" id="GO:0006891">
    <property type="term" value="P:intra-Golgi vesicle-mediated transport"/>
    <property type="evidence" value="ECO:0007669"/>
    <property type="project" value="TreeGrafter"/>
</dbReference>
<keyword evidence="4" id="KW-0653">Protein transport</keyword>
<dbReference type="CDD" id="cd00009">
    <property type="entry name" value="AAA"/>
    <property type="match status" value="1"/>
</dbReference>
<dbReference type="InterPro" id="IPR029067">
    <property type="entry name" value="CDC48_domain_2-like_sf"/>
</dbReference>
<keyword evidence="3 4" id="KW-0067">ATP-binding</keyword>
<dbReference type="InterPro" id="IPR003959">
    <property type="entry name" value="ATPase_AAA_core"/>
</dbReference>
<keyword evidence="8" id="KW-1185">Reference proteome</keyword>
<comment type="cofactor">
    <cofactor evidence="4">
        <name>Mg(2+)</name>
        <dbReference type="ChEBI" id="CHEBI:18420"/>
    </cofactor>
    <text evidence="4">Binds 1 Mg(2+) ion per subunit.</text>
</comment>
<dbReference type="GO" id="GO:0043001">
    <property type="term" value="P:Golgi to plasma membrane protein transport"/>
    <property type="evidence" value="ECO:0007669"/>
    <property type="project" value="TreeGrafter"/>
</dbReference>
<dbReference type="GO" id="GO:0046872">
    <property type="term" value="F:metal ion binding"/>
    <property type="evidence" value="ECO:0007669"/>
    <property type="project" value="UniProtKB-UniRule"/>
</dbReference>
<feature type="domain" description="AAA+ ATPase" evidence="6">
    <location>
        <begin position="291"/>
        <end position="438"/>
    </location>
</feature>
<dbReference type="Gene3D" id="2.40.40.20">
    <property type="match status" value="1"/>
</dbReference>
<dbReference type="GO" id="GO:0016887">
    <property type="term" value="F:ATP hydrolysis activity"/>
    <property type="evidence" value="ECO:0007669"/>
    <property type="project" value="InterPro"/>
</dbReference>
<dbReference type="InterPro" id="IPR041569">
    <property type="entry name" value="AAA_lid_3"/>
</dbReference>
<comment type="similarity">
    <text evidence="1 4">Belongs to the AAA ATPase family.</text>
</comment>
<evidence type="ECO:0000313" key="8">
    <source>
        <dbReference type="Proteomes" id="UP000444721"/>
    </source>
</evidence>
<dbReference type="FunFam" id="1.10.8.60:FF:000127">
    <property type="entry name" value="Vesicular-fusion protein SEC18"/>
    <property type="match status" value="1"/>
</dbReference>
<dbReference type="SUPFAM" id="SSF52540">
    <property type="entry name" value="P-loop containing nucleoside triphosphate hydrolases"/>
    <property type="match status" value="2"/>
</dbReference>
<protein>
    <recommendedName>
        <fullName evidence="4">Vesicle-fusing ATPase</fullName>
        <ecNumber evidence="4">3.6.4.6</ecNumber>
    </recommendedName>
</protein>